<keyword evidence="1" id="KW-0812">Transmembrane</keyword>
<keyword evidence="1" id="KW-0472">Membrane</keyword>
<evidence type="ECO:0000313" key="3">
    <source>
        <dbReference type="Proteomes" id="UP001569153"/>
    </source>
</evidence>
<dbReference type="EMBL" id="JBGOOT010000004">
    <property type="protein sequence ID" value="MEZ8194761.1"/>
    <property type="molecule type" value="Genomic_DNA"/>
</dbReference>
<sequence>MTRLIAIVFLIALAFLLFRYRTNEKLQKGVVLSVIVGFLVYTASLVVSELAR</sequence>
<name>A0ABV4M5F9_9VIBR</name>
<dbReference type="Proteomes" id="UP001569153">
    <property type="component" value="Unassembled WGS sequence"/>
</dbReference>
<keyword evidence="3" id="KW-1185">Reference proteome</keyword>
<feature type="transmembrane region" description="Helical" evidence="1">
    <location>
        <begin position="29"/>
        <end position="51"/>
    </location>
</feature>
<dbReference type="RefSeq" id="WP_017052717.1">
    <property type="nucleotide sequence ID" value="NZ_AP025472.1"/>
</dbReference>
<protein>
    <submittedName>
        <fullName evidence="2">Uncharacterized protein</fullName>
    </submittedName>
</protein>
<proteinExistence type="predicted"/>
<accession>A0ABV4M5F9</accession>
<reference evidence="2 3" key="1">
    <citation type="submission" date="2024-06" db="EMBL/GenBank/DDBJ databases">
        <authorList>
            <person name="Steensen K."/>
            <person name="Seneca J."/>
            <person name="Bartlau N."/>
            <person name="Yu A.X."/>
            <person name="Polz M.F."/>
        </authorList>
    </citation>
    <scope>NUCLEOTIDE SEQUENCE [LARGE SCALE GENOMIC DNA]</scope>
    <source>
        <strain evidence="2 3">FF146</strain>
    </source>
</reference>
<keyword evidence="1" id="KW-1133">Transmembrane helix</keyword>
<evidence type="ECO:0000313" key="2">
    <source>
        <dbReference type="EMBL" id="MEZ8194761.1"/>
    </source>
</evidence>
<comment type="caution">
    <text evidence="2">The sequence shown here is derived from an EMBL/GenBank/DDBJ whole genome shotgun (WGS) entry which is preliminary data.</text>
</comment>
<organism evidence="2 3">
    <name type="scientific">Vibrio cortegadensis</name>
    <dbReference type="NCBI Taxonomy" id="1328770"/>
    <lineage>
        <taxon>Bacteria</taxon>
        <taxon>Pseudomonadati</taxon>
        <taxon>Pseudomonadota</taxon>
        <taxon>Gammaproteobacteria</taxon>
        <taxon>Vibrionales</taxon>
        <taxon>Vibrionaceae</taxon>
        <taxon>Vibrio</taxon>
    </lineage>
</organism>
<evidence type="ECO:0000256" key="1">
    <source>
        <dbReference type="SAM" id="Phobius"/>
    </source>
</evidence>
<gene>
    <name evidence="2" type="ORF">ACED38_07655</name>
</gene>